<evidence type="ECO:0000256" key="1">
    <source>
        <dbReference type="ARBA" id="ARBA00004651"/>
    </source>
</evidence>
<reference evidence="8" key="1">
    <citation type="submission" date="2020-12" db="EMBL/GenBank/DDBJ databases">
        <title>M. sibirica DSM 26468T genome.</title>
        <authorList>
            <person name="Thieme N."/>
            <person name="Rettenmaier R."/>
            <person name="Zverlov V."/>
            <person name="Liebl W."/>
        </authorList>
    </citation>
    <scope>NUCLEOTIDE SEQUENCE</scope>
    <source>
        <strain evidence="8">DSM 26468</strain>
    </source>
</reference>
<keyword evidence="3 6" id="KW-0812">Transmembrane</keyword>
<dbReference type="GO" id="GO:0005886">
    <property type="term" value="C:plasma membrane"/>
    <property type="evidence" value="ECO:0007669"/>
    <property type="project" value="UniProtKB-SubCell"/>
</dbReference>
<feature type="domain" description="ABC3 transporter permease C-terminal" evidence="7">
    <location>
        <begin position="264"/>
        <end position="382"/>
    </location>
</feature>
<dbReference type="PANTHER" id="PTHR30287">
    <property type="entry name" value="MEMBRANE COMPONENT OF PREDICTED ABC SUPERFAMILY METABOLITE UPTAKE TRANSPORTER"/>
    <property type="match status" value="1"/>
</dbReference>
<feature type="transmembrane region" description="Helical" evidence="6">
    <location>
        <begin position="312"/>
        <end position="330"/>
    </location>
</feature>
<dbReference type="PANTHER" id="PTHR30287:SF2">
    <property type="entry name" value="BLL1001 PROTEIN"/>
    <property type="match status" value="1"/>
</dbReference>
<feature type="transmembrane region" description="Helical" evidence="6">
    <location>
        <begin position="350"/>
        <end position="371"/>
    </location>
</feature>
<keyword evidence="2" id="KW-1003">Cell membrane</keyword>
<evidence type="ECO:0000259" key="7">
    <source>
        <dbReference type="Pfam" id="PF02687"/>
    </source>
</evidence>
<accession>A0A8J7L1V6</accession>
<protein>
    <submittedName>
        <fullName evidence="8">ABC transporter permease</fullName>
    </submittedName>
</protein>
<feature type="transmembrane region" description="Helical" evidence="6">
    <location>
        <begin position="428"/>
        <end position="449"/>
    </location>
</feature>
<dbReference type="AlphaFoldDB" id="A0A8J7L1V6"/>
<gene>
    <name evidence="8" type="ORF">I5677_00055</name>
</gene>
<keyword evidence="9" id="KW-1185">Reference proteome</keyword>
<dbReference type="InterPro" id="IPR003838">
    <property type="entry name" value="ABC3_permease_C"/>
</dbReference>
<dbReference type="InterPro" id="IPR038766">
    <property type="entry name" value="Membrane_comp_ABC_pdt"/>
</dbReference>
<evidence type="ECO:0000256" key="2">
    <source>
        <dbReference type="ARBA" id="ARBA00022475"/>
    </source>
</evidence>
<sequence>MFYKILKKDFKRKKIMNVILFAFMLTASILIASSTNLLYSTVTAVDYFIEKSNVADLMTLTNSDTYITSSIKDWVKTSDMVKSAHKEDAIMLHEKNVIASNKQELKNTSSLVIMKKPEMFNRIFDALGKDFEVRPSEVAIPVSLQKKMNLVQGDGLRIIINDGAENEYHMDLVVSNIFKDAVLGAELMGMKRIIISDQDFKEYAKHAIQEEFLNFWSFQKTEAYSIRDLENAFSDLLLPNFTIMNKSVISTAYILDLVLAAIMIIFSIFLILISFLILRFTIVFTVMEDYKQIGVMKAIGLKNSKIRGMYSIKYLVLSTVAGIIGYGISIPVSGLLKANISEYILLQHSSINWIVSFASVILVIGITVLFCNYSTRKIKKFSAIDAIRQGNTGERFKKTKKLSLHHFKQMSTPFFMALSDIRSDLKKFVILIITFILGTAVIIIPNNIISTLSSNETITWFGYIKSDFYIRDVIIGNQEKAGLRMQELQHKFQEAGIETTLRADLISNGKLLTKDKKESIGVLGFQGIGISTHNYDYLEGYPPVLENEIAITEKVADALEVGIGDSILCEVQNETKEYIITALFQTFNNLGNAVRLAENYKAEFGSNTSIQISGLFTGDQEEKMKQFNELKATFHDMDIKSGKEVVDSFIGSITKQLGSIKNLILIIVLGVNFLITALLLRMLISKEIPEVALLKSLGFYNLDIKLWQIYRISIILLLSIILGTLLANSTGKFLAGGIFNIMGLTRLSLTIEPLQVYLFYPTLVFTATMLAVLSSLGQIKRTFVWELNHQE</sequence>
<comment type="subcellular location">
    <subcellularLocation>
        <location evidence="1">Cell membrane</location>
        <topology evidence="1">Multi-pass membrane protein</topology>
    </subcellularLocation>
</comment>
<organism evidence="8 9">
    <name type="scientific">Mobilitalea sibirica</name>
    <dbReference type="NCBI Taxonomy" id="1462919"/>
    <lineage>
        <taxon>Bacteria</taxon>
        <taxon>Bacillati</taxon>
        <taxon>Bacillota</taxon>
        <taxon>Clostridia</taxon>
        <taxon>Lachnospirales</taxon>
        <taxon>Lachnospiraceae</taxon>
        <taxon>Mobilitalea</taxon>
    </lineage>
</organism>
<proteinExistence type="predicted"/>
<name>A0A8J7L1V6_9FIRM</name>
<keyword evidence="4 6" id="KW-1133">Transmembrane helix</keyword>
<dbReference type="Proteomes" id="UP000623269">
    <property type="component" value="Unassembled WGS sequence"/>
</dbReference>
<keyword evidence="5 6" id="KW-0472">Membrane</keyword>
<evidence type="ECO:0000256" key="5">
    <source>
        <dbReference type="ARBA" id="ARBA00023136"/>
    </source>
</evidence>
<evidence type="ECO:0000256" key="3">
    <source>
        <dbReference type="ARBA" id="ARBA00022692"/>
    </source>
</evidence>
<evidence type="ECO:0000256" key="4">
    <source>
        <dbReference type="ARBA" id="ARBA00022989"/>
    </source>
</evidence>
<feature type="transmembrane region" description="Helical" evidence="6">
    <location>
        <begin position="663"/>
        <end position="684"/>
    </location>
</feature>
<evidence type="ECO:0000313" key="8">
    <source>
        <dbReference type="EMBL" id="MBH1939278.1"/>
    </source>
</evidence>
<evidence type="ECO:0000256" key="6">
    <source>
        <dbReference type="SAM" id="Phobius"/>
    </source>
</evidence>
<dbReference type="Pfam" id="PF02687">
    <property type="entry name" value="FtsX"/>
    <property type="match status" value="1"/>
</dbReference>
<feature type="transmembrane region" description="Helical" evidence="6">
    <location>
        <begin position="253"/>
        <end position="278"/>
    </location>
</feature>
<dbReference type="EMBL" id="JAEAGR010000001">
    <property type="protein sequence ID" value="MBH1939278.1"/>
    <property type="molecule type" value="Genomic_DNA"/>
</dbReference>
<dbReference type="RefSeq" id="WP_197659515.1">
    <property type="nucleotide sequence ID" value="NZ_JAEAGR010000001.1"/>
</dbReference>
<feature type="transmembrane region" description="Helical" evidence="6">
    <location>
        <begin position="709"/>
        <end position="727"/>
    </location>
</feature>
<evidence type="ECO:0000313" key="9">
    <source>
        <dbReference type="Proteomes" id="UP000623269"/>
    </source>
</evidence>
<comment type="caution">
    <text evidence="8">The sequence shown here is derived from an EMBL/GenBank/DDBJ whole genome shotgun (WGS) entry which is preliminary data.</text>
</comment>
<feature type="transmembrane region" description="Helical" evidence="6">
    <location>
        <begin position="756"/>
        <end position="777"/>
    </location>
</feature>